<dbReference type="InterPro" id="IPR007153">
    <property type="entry name" value="Adenosine_kinase"/>
</dbReference>
<dbReference type="VEuPathDB" id="AmoebaDB:ACA1_363760"/>
<protein>
    <submittedName>
        <fullName evidence="1">Adenosine specific kinase</fullName>
    </submittedName>
</protein>
<dbReference type="PANTHER" id="PTHR36155">
    <property type="entry name" value="BLL5354 PROTEIN"/>
    <property type="match status" value="1"/>
</dbReference>
<organism evidence="1 2">
    <name type="scientific">Acanthamoeba castellanii (strain ATCC 30010 / Neff)</name>
    <dbReference type="NCBI Taxonomy" id="1257118"/>
    <lineage>
        <taxon>Eukaryota</taxon>
        <taxon>Amoebozoa</taxon>
        <taxon>Discosea</taxon>
        <taxon>Longamoebia</taxon>
        <taxon>Centramoebida</taxon>
        <taxon>Acanthamoebidae</taxon>
        <taxon>Acanthamoeba</taxon>
    </lineage>
</organism>
<dbReference type="SUPFAM" id="SSF103165">
    <property type="entry name" value="Ta1353-like"/>
    <property type="match status" value="1"/>
</dbReference>
<keyword evidence="1" id="KW-0418">Kinase</keyword>
<sequence>MADTGAPSQLTLDLVSVQKPDDMNFIFGTSHFIKTVEDVYEALTTSSPSIEFGLAFCEASGDRLVRWDGNSEELVQLAKVNALAIGAGHSFIIFMRNAYPINVLKRIQAVQEVVTIHCATANPCQIVLARSAQGKGVLGVIDGYSPLGVEDESKQQERRAFLRAIGHKK</sequence>
<dbReference type="GO" id="GO:0016301">
    <property type="term" value="F:kinase activity"/>
    <property type="evidence" value="ECO:0007669"/>
    <property type="project" value="UniProtKB-KW"/>
</dbReference>
<dbReference type="RefSeq" id="XP_004335894.1">
    <property type="nucleotide sequence ID" value="XM_004335846.1"/>
</dbReference>
<dbReference type="GeneID" id="14914476"/>
<name>L8GP09_ACACF</name>
<keyword evidence="1" id="KW-0808">Transferase</keyword>
<evidence type="ECO:0000313" key="2">
    <source>
        <dbReference type="Proteomes" id="UP000011083"/>
    </source>
</evidence>
<dbReference type="KEGG" id="acan:ACA1_363760"/>
<dbReference type="Gene3D" id="3.40.1520.10">
    <property type="entry name" value="Ta1353-like"/>
    <property type="match status" value="1"/>
</dbReference>
<gene>
    <name evidence="1" type="ORF">ACA1_363760</name>
</gene>
<dbReference type="PANTHER" id="PTHR36155:SF1">
    <property type="entry name" value="BLL5354 PROTEIN"/>
    <property type="match status" value="1"/>
</dbReference>
<proteinExistence type="predicted"/>
<dbReference type="Pfam" id="PF04008">
    <property type="entry name" value="Adenosine_kin"/>
    <property type="match status" value="1"/>
</dbReference>
<dbReference type="InterPro" id="IPR036902">
    <property type="entry name" value="Ta1353-like_sf"/>
</dbReference>
<evidence type="ECO:0000313" key="1">
    <source>
        <dbReference type="EMBL" id="ELR13881.1"/>
    </source>
</evidence>
<dbReference type="AlphaFoldDB" id="L8GP09"/>
<accession>L8GP09</accession>
<dbReference type="STRING" id="1257118.L8GP09"/>
<reference evidence="1 2" key="1">
    <citation type="journal article" date="2013" name="Genome Biol.">
        <title>Genome of Acanthamoeba castellanii highlights extensive lateral gene transfer and early evolution of tyrosine kinase signaling.</title>
        <authorList>
            <person name="Clarke M."/>
            <person name="Lohan A.J."/>
            <person name="Liu B."/>
            <person name="Lagkouvardos I."/>
            <person name="Roy S."/>
            <person name="Zafar N."/>
            <person name="Bertelli C."/>
            <person name="Schilde C."/>
            <person name="Kianianmomeni A."/>
            <person name="Burglin T.R."/>
            <person name="Frech C."/>
            <person name="Turcotte B."/>
            <person name="Kopec K.O."/>
            <person name="Synnott J.M."/>
            <person name="Choo C."/>
            <person name="Paponov I."/>
            <person name="Finkler A."/>
            <person name="Soon Heng Tan C."/>
            <person name="Hutchins A.P."/>
            <person name="Weinmeier T."/>
            <person name="Rattei T."/>
            <person name="Chu J.S."/>
            <person name="Gimenez G."/>
            <person name="Irimia M."/>
            <person name="Rigden D.J."/>
            <person name="Fitzpatrick D.A."/>
            <person name="Lorenzo-Morales J."/>
            <person name="Bateman A."/>
            <person name="Chiu C.H."/>
            <person name="Tang P."/>
            <person name="Hegemann P."/>
            <person name="Fromm H."/>
            <person name="Raoult D."/>
            <person name="Greub G."/>
            <person name="Miranda-Saavedra D."/>
            <person name="Chen N."/>
            <person name="Nash P."/>
            <person name="Ginger M.L."/>
            <person name="Horn M."/>
            <person name="Schaap P."/>
            <person name="Caler L."/>
            <person name="Loftus B."/>
        </authorList>
    </citation>
    <scope>NUCLEOTIDE SEQUENCE [LARGE SCALE GENOMIC DNA]</scope>
    <source>
        <strain evidence="1 2">Neff</strain>
    </source>
</reference>
<keyword evidence="2" id="KW-1185">Reference proteome</keyword>
<dbReference type="OMA" id="FGIAFCE"/>
<dbReference type="EMBL" id="KB008073">
    <property type="protein sequence ID" value="ELR13881.1"/>
    <property type="molecule type" value="Genomic_DNA"/>
</dbReference>
<dbReference type="Proteomes" id="UP000011083">
    <property type="component" value="Unassembled WGS sequence"/>
</dbReference>
<dbReference type="OrthoDB" id="10252601at2759"/>